<organism evidence="2">
    <name type="scientific">Pyrodinium bahamense</name>
    <dbReference type="NCBI Taxonomy" id="73915"/>
    <lineage>
        <taxon>Eukaryota</taxon>
        <taxon>Sar</taxon>
        <taxon>Alveolata</taxon>
        <taxon>Dinophyceae</taxon>
        <taxon>Gonyaulacales</taxon>
        <taxon>Pyrocystaceae</taxon>
        <taxon>Pyrodinium</taxon>
    </lineage>
</organism>
<name>A0A7S0FIB3_9DINO</name>
<dbReference type="AlphaFoldDB" id="A0A7S0FIB3"/>
<gene>
    <name evidence="2" type="ORF">PBAH0796_LOCUS16336</name>
</gene>
<feature type="region of interest" description="Disordered" evidence="1">
    <location>
        <begin position="252"/>
        <end position="272"/>
    </location>
</feature>
<feature type="compositionally biased region" description="Polar residues" evidence="1">
    <location>
        <begin position="254"/>
        <end position="263"/>
    </location>
</feature>
<proteinExistence type="predicted"/>
<accession>A0A7S0FIB3</accession>
<protein>
    <submittedName>
        <fullName evidence="2">Uncharacterized protein</fullName>
    </submittedName>
</protein>
<reference evidence="2" key="1">
    <citation type="submission" date="2021-01" db="EMBL/GenBank/DDBJ databases">
        <authorList>
            <person name="Corre E."/>
            <person name="Pelletier E."/>
            <person name="Niang G."/>
            <person name="Scheremetjew M."/>
            <person name="Finn R."/>
            <person name="Kale V."/>
            <person name="Holt S."/>
            <person name="Cochrane G."/>
            <person name="Meng A."/>
            <person name="Brown T."/>
            <person name="Cohen L."/>
        </authorList>
    </citation>
    <scope>NUCLEOTIDE SEQUENCE</scope>
    <source>
        <strain evidence="2">Pbaha01</strain>
    </source>
</reference>
<evidence type="ECO:0000256" key="1">
    <source>
        <dbReference type="SAM" id="MobiDB-lite"/>
    </source>
</evidence>
<evidence type="ECO:0000313" key="2">
    <source>
        <dbReference type="EMBL" id="CAD8363374.1"/>
    </source>
</evidence>
<sequence>MGALLSMPECAEQPKVPAAPLLRPSADPVGIPPMPFLELEEPAVVELNDLSDIYLGSGDVVAGPLAAGEPILKLCAAMIERQNGPMTLPTPPAPPSLPLPPVLKPALAPCDLEGVPDFSLPPSAMDVELPSGCMREGNEGEARGGEADTEEDAFVLDGFSDTSDSEDHAGPESQGLARGRTSWRFSVSAAASNRSLEDFQFGSIAGNRLVCAKRLSSPSPPPGSLWMITSASSTRASTPLNLGEHVCTGGSLRRASSVTSTREPTPLNLGDMPSSGLIFEPALLGTIQSSNCSSAEPSMS</sequence>
<dbReference type="EMBL" id="HBEG01026985">
    <property type="protein sequence ID" value="CAD8363374.1"/>
    <property type="molecule type" value="Transcribed_RNA"/>
</dbReference>